<evidence type="ECO:0000256" key="1">
    <source>
        <dbReference type="SAM" id="MobiDB-lite"/>
    </source>
</evidence>
<feature type="compositionally biased region" description="Polar residues" evidence="1">
    <location>
        <begin position="952"/>
        <end position="964"/>
    </location>
</feature>
<feature type="compositionally biased region" description="Polar residues" evidence="1">
    <location>
        <begin position="599"/>
        <end position="616"/>
    </location>
</feature>
<feature type="compositionally biased region" description="Low complexity" evidence="1">
    <location>
        <begin position="1106"/>
        <end position="1129"/>
    </location>
</feature>
<feature type="region of interest" description="Disordered" evidence="1">
    <location>
        <begin position="719"/>
        <end position="752"/>
    </location>
</feature>
<feature type="compositionally biased region" description="Polar residues" evidence="1">
    <location>
        <begin position="1333"/>
        <end position="1351"/>
    </location>
</feature>
<feature type="region of interest" description="Disordered" evidence="1">
    <location>
        <begin position="1017"/>
        <end position="1196"/>
    </location>
</feature>
<feature type="region of interest" description="Disordered" evidence="1">
    <location>
        <begin position="882"/>
        <end position="902"/>
    </location>
</feature>
<feature type="compositionally biased region" description="Low complexity" evidence="1">
    <location>
        <begin position="1062"/>
        <end position="1091"/>
    </location>
</feature>
<feature type="region of interest" description="Disordered" evidence="1">
    <location>
        <begin position="1436"/>
        <end position="1580"/>
    </location>
</feature>
<feature type="compositionally biased region" description="Low complexity" evidence="1">
    <location>
        <begin position="1291"/>
        <end position="1317"/>
    </location>
</feature>
<name>A0A1S4GQ75_ANOGA</name>
<sequence length="1742" mass="187232">MDIGMDRSGTDAGMATIGSLFQHIVNEMKNSSPLWEDFIAKATKLHACLRAAIQALAAYLDAFQKIADAATNSRGATKEIGTALTRVCLRHKAVESRMKTFTTAIMDCLVVPLQEKLEDWKKQVTVIDKDHAKEYKRCRAELKKRSSDTLRLQKKAKKGAADNLHVLVESSMQDVTMRRCELEEVERKSLRAIMVEERTRYCTFVNMLQPVVHEECEVMSELGHLQEAMQLIAIVTKDPAQLPQASEELILESKANISLYPDSPGGSNSQGGCSNSLGSRKSSVCSISSINSSSSGSPGHHQFQRSLSQYSPAIRLKPGESSDSGFCSSPALTSQASTLASQSHAVSTWPPHTQDATSTVDRPHTISSAYEKGHQRPALTVYTFQSPETIAETQKSPANVACRPPLPVRCSSLERPLSTTSVKNANPNVPRQCPSPIPAHITKEHPQLQPTYVNMTELASMAASKTTNNSNNVNNNNNNHHTSTSGNNGGASTNNVQQAASLQSHSQIPYQQQQQQQQQLHSPVLSSASSLISPDSNATNAISSPDVSACSTQTPQNTPQTGSPGTPNYSSIGCAGGGTINLGFRSTTPSSAGGGTAAVTPSESNIDTSSNHTITIDDNEEHFNNTITTTSASANITSTTTISTSDTSNNSSSNNTTTNTTTTATSSTNKPSPPHCSTVGGTADAPPKSVLDKDKDILKRTGSVLEKTSLFEQQINNNQLHQPTVPPPQQQQLSVPTSPATLSTRHNDPNALYGRRTNEEIYKSAGQLLLDRDADCIDKQTIEELNNLIGELDLFQREHENALLLQQQQQQQQQHHPHHPPQKHARHRYSNGGSGSGDPASESDTILANGVNNNHGSGMLASGHRNGSLHDAEDGLQLLEQPTTALGGGGRLPSSISSSNSNLDEYLSNHQAADETNGSMTNLAAKYSNHNAQSADTTDYASTGGHYHRTSAYGQQQHQHQNHSIGLGLGSSAGGSTQGLDGIATGFENPSFMMENYYSQNRSEVVVLRCKDTSRNSLNNAPDDLLTGSGLMQLNGTPVDNSHQQQQQRLSSFRVTTSRPASPASMSSFFGISSRSPTPSLSLPVTANSSPQHHHHHGHNNHHHQAAAAEANDPAVAPNSSNHAPSSAGPAPPYDDRINRNKPAITPRPASLSGPTRVTRRASVNTVKPPPPVRRSSSVTPSPSVGTNSTNTTTTTNLAQQSLAYTSSESLPPPPAYLLDSAAGSSPSISGNVAGTVKALNEIRHTPASPGVLRRAQQQSNPPSNQGSPTQYTNQYGTLPANRQHGHDHIASTTSSLPPTAPTAAAVTAPQSHYPPSQHHHHHHPSTPNSFHATDSNKPLSNRSPKTNLHQQGGIYAQPKQLSTMSSFRTSSPGPQKPNSSFLAQLNAKIAPNKTPQSQSPVPYQQSQQQQQQANNYGYTTAQSGNELIYQRSTPVDPRAYNNNQQHLQQQQQQQQQQYYQQHQQQQQQPPPHPPREGKHSIYSTSNQPTSQQHYQQQQQQQQYYQTQYQSQQQQPHQPLQYQQQPQSSPYYYQQQQQQQSQQAPHKQHQPQPQYGHVLPPAGAASSSGNSSSSAGGYPTQNIYVSTNPFVSSVQTSSGSGGGGMPVGSYSPSSFGKGTRHHHDDGASGGGASGSSTPNRTNHHSRNSSANNNGAAAGSSGSASGPTHNVLAKTSAGFLENLNARLAEQRLSGKAFAVRNLINSKALPDPRICHESLMDQIKRGATLKRNRTINDRSAPKIH</sequence>
<feature type="compositionally biased region" description="Low complexity" evidence="1">
    <location>
        <begin position="466"/>
        <end position="495"/>
    </location>
</feature>
<dbReference type="GO" id="GO:0009898">
    <property type="term" value="C:cytoplasmic side of plasma membrane"/>
    <property type="evidence" value="ECO:0000318"/>
    <property type="project" value="GO_Central"/>
</dbReference>
<dbReference type="Gene3D" id="1.20.1270.60">
    <property type="entry name" value="Arfaptin homology (AH) domain/BAR domain"/>
    <property type="match status" value="1"/>
</dbReference>
<feature type="region of interest" description="Disordered" evidence="1">
    <location>
        <begin position="338"/>
        <end position="361"/>
    </location>
</feature>
<dbReference type="PANTHER" id="PTHR15708:SF4">
    <property type="entry name" value="FI21477P1-RELATED"/>
    <property type="match status" value="1"/>
</dbReference>
<reference evidence="3" key="3">
    <citation type="submission" date="2021-01" db="UniProtKB">
        <authorList>
            <consortium name="EnsemblMetazoa"/>
        </authorList>
    </citation>
    <scope>IDENTIFICATION</scope>
    <source>
        <strain evidence="3">PEST</strain>
    </source>
</reference>
<feature type="compositionally biased region" description="Polar residues" evidence="1">
    <location>
        <begin position="842"/>
        <end position="856"/>
    </location>
</feature>
<feature type="compositionally biased region" description="Low complexity" evidence="1">
    <location>
        <begin position="1257"/>
        <end position="1271"/>
    </location>
</feature>
<dbReference type="GO" id="GO:0005543">
    <property type="term" value="F:phospholipid binding"/>
    <property type="evidence" value="ECO:0000318"/>
    <property type="project" value="GO_Central"/>
</dbReference>
<dbReference type="InterPro" id="IPR030127">
    <property type="entry name" value="MTSS1/MTSS2"/>
</dbReference>
<feature type="compositionally biased region" description="Polar residues" evidence="1">
    <location>
        <begin position="537"/>
        <end position="570"/>
    </location>
</feature>
<feature type="compositionally biased region" description="Low complexity" evidence="1">
    <location>
        <begin position="1445"/>
        <end position="1468"/>
    </location>
</feature>
<feature type="region of interest" description="Disordered" evidence="1">
    <location>
        <begin position="585"/>
        <end position="619"/>
    </location>
</feature>
<feature type="region of interest" description="Disordered" evidence="1">
    <location>
        <begin position="1393"/>
        <end position="1415"/>
    </location>
</feature>
<dbReference type="SUPFAM" id="SSF103657">
    <property type="entry name" value="BAR/IMD domain-like"/>
    <property type="match status" value="1"/>
</dbReference>
<protein>
    <submittedName>
        <fullName evidence="3">IMD domain-containing protein</fullName>
    </submittedName>
</protein>
<feature type="compositionally biased region" description="Low complexity" evidence="1">
    <location>
        <begin position="730"/>
        <end position="739"/>
    </location>
</feature>
<dbReference type="Proteomes" id="UP000007062">
    <property type="component" value="Chromosome 2L"/>
</dbReference>
<dbReference type="InterPro" id="IPR027267">
    <property type="entry name" value="AH/BAR_dom_sf"/>
</dbReference>
<feature type="region of interest" description="Disordered" evidence="1">
    <location>
        <begin position="1593"/>
        <end position="1668"/>
    </location>
</feature>
<feature type="compositionally biased region" description="Polar residues" evidence="1">
    <location>
        <begin position="1030"/>
        <end position="1060"/>
    </location>
</feature>
<dbReference type="EMBL" id="AAAB01008960">
    <property type="status" value="NOT_ANNOTATED_CDS"/>
    <property type="molecule type" value="Genomic_DNA"/>
</dbReference>
<feature type="region of interest" description="Disordered" evidence="1">
    <location>
        <begin position="640"/>
        <end position="694"/>
    </location>
</feature>
<feature type="domain" description="IMD" evidence="2">
    <location>
        <begin position="5"/>
        <end position="256"/>
    </location>
</feature>
<feature type="compositionally biased region" description="Basic residues" evidence="1">
    <location>
        <begin position="815"/>
        <end position="829"/>
    </location>
</feature>
<feature type="compositionally biased region" description="Low complexity" evidence="1">
    <location>
        <begin position="1647"/>
        <end position="1665"/>
    </location>
</feature>
<dbReference type="GO" id="GO:0007009">
    <property type="term" value="P:plasma membrane organization"/>
    <property type="evidence" value="ECO:0007669"/>
    <property type="project" value="InterPro"/>
</dbReference>
<dbReference type="GO" id="GO:0061024">
    <property type="term" value="P:membrane organization"/>
    <property type="evidence" value="ECO:0000318"/>
    <property type="project" value="GO_Central"/>
</dbReference>
<feature type="compositionally biased region" description="Low complexity" evidence="1">
    <location>
        <begin position="511"/>
        <end position="536"/>
    </location>
</feature>
<dbReference type="Pfam" id="PF08397">
    <property type="entry name" value="IMD"/>
    <property type="match status" value="1"/>
</dbReference>
<dbReference type="EnsemblMetazoa" id="AGAP005508-RB">
    <property type="protein sequence ID" value="AGAP005508-PB"/>
    <property type="gene ID" value="AGAP005508"/>
</dbReference>
<feature type="region of interest" description="Disordered" evidence="1">
    <location>
        <begin position="1252"/>
        <end position="1351"/>
    </location>
</feature>
<accession>A0A1S4GQ75</accession>
<dbReference type="GO" id="GO:0003779">
    <property type="term" value="F:actin binding"/>
    <property type="evidence" value="ECO:0000318"/>
    <property type="project" value="GO_Central"/>
</dbReference>
<feature type="compositionally biased region" description="Low complexity" evidence="1">
    <location>
        <begin position="1396"/>
        <end position="1413"/>
    </location>
</feature>
<reference evidence="3 4" key="2">
    <citation type="journal article" date="2004" name="Trends Parasitol.">
        <title>The Anopheles gambiae genome: an update.</title>
        <authorList>
            <person name="Mongin E."/>
            <person name="Louis C."/>
            <person name="Holt R.A."/>
            <person name="Birney E."/>
            <person name="Collins F.H."/>
        </authorList>
    </citation>
    <scope>NUCLEOTIDE SEQUENCE [LARGE SCALE GENOMIC DNA]</scope>
    <source>
        <strain evidence="3 4">PEST</strain>
    </source>
</reference>
<dbReference type="PANTHER" id="PTHR15708">
    <property type="entry name" value="ACTIN BUNDLING/MISSING IN METASTASIS-RELATED"/>
    <property type="match status" value="1"/>
</dbReference>
<feature type="region of interest" description="Disordered" evidence="1">
    <location>
        <begin position="805"/>
        <end position="870"/>
    </location>
</feature>
<feature type="region of interest" description="Disordered" evidence="1">
    <location>
        <begin position="934"/>
        <end position="973"/>
    </location>
</feature>
<dbReference type="GO" id="GO:0030031">
    <property type="term" value="P:cell projection assembly"/>
    <property type="evidence" value="ECO:0000318"/>
    <property type="project" value="GO_Central"/>
</dbReference>
<feature type="region of interest" description="Disordered" evidence="1">
    <location>
        <begin position="1362"/>
        <end position="1381"/>
    </location>
</feature>
<organism evidence="3 4">
    <name type="scientific">Anopheles gambiae</name>
    <name type="common">African malaria mosquito</name>
    <dbReference type="NCBI Taxonomy" id="7165"/>
    <lineage>
        <taxon>Eukaryota</taxon>
        <taxon>Metazoa</taxon>
        <taxon>Ecdysozoa</taxon>
        <taxon>Arthropoda</taxon>
        <taxon>Hexapoda</taxon>
        <taxon>Insecta</taxon>
        <taxon>Pterygota</taxon>
        <taxon>Neoptera</taxon>
        <taxon>Endopterygota</taxon>
        <taxon>Diptera</taxon>
        <taxon>Nematocera</taxon>
        <taxon>Culicoidea</taxon>
        <taxon>Culicidae</taxon>
        <taxon>Anophelinae</taxon>
        <taxon>Anopheles</taxon>
    </lineage>
</organism>
<keyword evidence="4" id="KW-1185">Reference proteome</keyword>
<evidence type="ECO:0000313" key="3">
    <source>
        <dbReference type="EnsemblMetazoa" id="AGAP005508-PB"/>
    </source>
</evidence>
<feature type="compositionally biased region" description="Low complexity" evidence="1">
    <location>
        <begin position="640"/>
        <end position="669"/>
    </location>
</feature>
<dbReference type="GO" id="GO:0015629">
    <property type="term" value="C:actin cytoskeleton"/>
    <property type="evidence" value="ECO:0000318"/>
    <property type="project" value="GO_Central"/>
</dbReference>
<dbReference type="InterPro" id="IPR013606">
    <property type="entry name" value="I-BAR_dom"/>
</dbReference>
<evidence type="ECO:0000313" key="4">
    <source>
        <dbReference type="Proteomes" id="UP000007062"/>
    </source>
</evidence>
<feature type="compositionally biased region" description="Low complexity" evidence="1">
    <location>
        <begin position="1488"/>
        <end position="1555"/>
    </location>
</feature>
<feature type="compositionally biased region" description="Low complexity" evidence="1">
    <location>
        <begin position="1562"/>
        <end position="1577"/>
    </location>
</feature>
<reference evidence="3 4" key="1">
    <citation type="journal article" date="2002" name="Science">
        <title>The genome sequence of the malaria mosquito Anopheles gambiae.</title>
        <authorList>
            <person name="Holt R.A."/>
            <person name="Subramanian G.M."/>
            <person name="Halpern A."/>
            <person name="Sutton G.G."/>
            <person name="Charlab R."/>
            <person name="Nusskern D.R."/>
            <person name="Wincker P."/>
            <person name="Clark A.G."/>
            <person name="Ribeiro J.M."/>
            <person name="Wides R."/>
            <person name="Salzberg S.L."/>
            <person name="Loftus B."/>
            <person name="Yandell M."/>
            <person name="Majoros W.H."/>
            <person name="Rusch D.B."/>
            <person name="Lai Z."/>
            <person name="Kraft C.L."/>
            <person name="Abril J.F."/>
            <person name="Anthouard V."/>
            <person name="Arensburger P."/>
            <person name="Atkinson P.W."/>
            <person name="Baden H."/>
            <person name="de Berardinis V."/>
            <person name="Baldwin D."/>
            <person name="Benes V."/>
            <person name="Biedler J."/>
            <person name="Blass C."/>
            <person name="Bolanos R."/>
            <person name="Boscus D."/>
            <person name="Barnstead M."/>
            <person name="Cai S."/>
            <person name="Center A."/>
            <person name="Chaturverdi K."/>
            <person name="Christophides G.K."/>
            <person name="Chrystal M.A."/>
            <person name="Clamp M."/>
            <person name="Cravchik A."/>
            <person name="Curwen V."/>
            <person name="Dana A."/>
            <person name="Delcher A."/>
            <person name="Dew I."/>
            <person name="Evans C.A."/>
            <person name="Flanigan M."/>
            <person name="Grundschober-Freimoser A."/>
            <person name="Friedli L."/>
            <person name="Gu Z."/>
            <person name="Guan P."/>
            <person name="Guigo R."/>
            <person name="Hillenmeyer M.E."/>
            <person name="Hladun S.L."/>
            <person name="Hogan J.R."/>
            <person name="Hong Y.S."/>
            <person name="Hoover J."/>
            <person name="Jaillon O."/>
            <person name="Ke Z."/>
            <person name="Kodira C."/>
            <person name="Kokoza E."/>
            <person name="Koutsos A."/>
            <person name="Letunic I."/>
            <person name="Levitsky A."/>
            <person name="Liang Y."/>
            <person name="Lin J.J."/>
            <person name="Lobo N.F."/>
            <person name="Lopez J.R."/>
            <person name="Malek J.A."/>
            <person name="McIntosh T.C."/>
            <person name="Meister S."/>
            <person name="Miller J."/>
            <person name="Mobarry C."/>
            <person name="Mongin E."/>
            <person name="Murphy S.D."/>
            <person name="O'Brochta D.A."/>
            <person name="Pfannkoch C."/>
            <person name="Qi R."/>
            <person name="Regier M.A."/>
            <person name="Remington K."/>
            <person name="Shao H."/>
            <person name="Sharakhova M.V."/>
            <person name="Sitter C.D."/>
            <person name="Shetty J."/>
            <person name="Smith T.J."/>
            <person name="Strong R."/>
            <person name="Sun J."/>
            <person name="Thomasova D."/>
            <person name="Ton L.Q."/>
            <person name="Topalis P."/>
            <person name="Tu Z."/>
            <person name="Unger M.F."/>
            <person name="Walenz B."/>
            <person name="Wang A."/>
            <person name="Wang J."/>
            <person name="Wang M."/>
            <person name="Wang X."/>
            <person name="Woodford K.J."/>
            <person name="Wortman J.R."/>
            <person name="Wu M."/>
            <person name="Yao A."/>
            <person name="Zdobnov E.M."/>
            <person name="Zhang H."/>
            <person name="Zhao Q."/>
            <person name="Zhao S."/>
            <person name="Zhu S.C."/>
            <person name="Zhimulev I."/>
            <person name="Coluzzi M."/>
            <person name="della Torre A."/>
            <person name="Roth C.W."/>
            <person name="Louis C."/>
            <person name="Kalush F."/>
            <person name="Mural R.J."/>
            <person name="Myers E.W."/>
            <person name="Adams M.D."/>
            <person name="Smith H.O."/>
            <person name="Broder S."/>
            <person name="Gardner M.J."/>
            <person name="Fraser C.M."/>
            <person name="Birney E."/>
            <person name="Bork P."/>
            <person name="Brey P.T."/>
            <person name="Venter J.C."/>
            <person name="Weissenbach J."/>
            <person name="Kafatos F.C."/>
            <person name="Collins F.H."/>
            <person name="Hoffman S.L."/>
        </authorList>
    </citation>
    <scope>NUCLEOTIDE SEQUENCE [LARGE SCALE GENOMIC DNA]</scope>
    <source>
        <strain evidence="3 4">PEST</strain>
    </source>
</reference>
<feature type="region of interest" description="Disordered" evidence="1">
    <location>
        <begin position="466"/>
        <end position="570"/>
    </location>
</feature>
<feature type="compositionally biased region" description="Low complexity" evidence="1">
    <location>
        <begin position="1174"/>
        <end position="1196"/>
    </location>
</feature>
<evidence type="ECO:0000259" key="2">
    <source>
        <dbReference type="PROSITE" id="PS51338"/>
    </source>
</evidence>
<feature type="compositionally biased region" description="Polar residues" evidence="1">
    <location>
        <begin position="496"/>
        <end position="510"/>
    </location>
</feature>
<proteinExistence type="predicted"/>
<dbReference type="VEuPathDB" id="VectorBase:AGAMI1_009970"/>
<feature type="compositionally biased region" description="Basic residues" evidence="1">
    <location>
        <begin position="1092"/>
        <end position="1105"/>
    </location>
</feature>
<dbReference type="PROSITE" id="PS51338">
    <property type="entry name" value="IMD"/>
    <property type="match status" value="1"/>
</dbReference>